<protein>
    <submittedName>
        <fullName evidence="1">DUF3971 domain-containing protein</fullName>
    </submittedName>
</protein>
<accession>A0ABV8Q1A2</accession>
<reference evidence="2" key="1">
    <citation type="journal article" date="2019" name="Int. J. Syst. Evol. Microbiol.">
        <title>The Global Catalogue of Microorganisms (GCM) 10K type strain sequencing project: providing services to taxonomists for standard genome sequencing and annotation.</title>
        <authorList>
            <consortium name="The Broad Institute Genomics Platform"/>
            <consortium name="The Broad Institute Genome Sequencing Center for Infectious Disease"/>
            <person name="Wu L."/>
            <person name="Ma J."/>
        </authorList>
    </citation>
    <scope>NUCLEOTIDE SEQUENCE [LARGE SCALE GENOMIC DNA]</scope>
    <source>
        <strain evidence="2">CECT 8010</strain>
    </source>
</reference>
<dbReference type="PANTHER" id="PTHR30441:SF8">
    <property type="entry name" value="DUF748 DOMAIN-CONTAINING PROTEIN"/>
    <property type="match status" value="1"/>
</dbReference>
<evidence type="ECO:0000313" key="2">
    <source>
        <dbReference type="Proteomes" id="UP001595906"/>
    </source>
</evidence>
<name>A0ABV8Q1A2_9BACT</name>
<comment type="caution">
    <text evidence="1">The sequence shown here is derived from an EMBL/GenBank/DDBJ whole genome shotgun (WGS) entry which is preliminary data.</text>
</comment>
<proteinExistence type="predicted"/>
<dbReference type="EMBL" id="JBHSDC010000029">
    <property type="protein sequence ID" value="MFC4233255.1"/>
    <property type="molecule type" value="Genomic_DNA"/>
</dbReference>
<dbReference type="Proteomes" id="UP001595906">
    <property type="component" value="Unassembled WGS sequence"/>
</dbReference>
<dbReference type="PANTHER" id="PTHR30441">
    <property type="entry name" value="DUF748 DOMAIN-CONTAINING PROTEIN"/>
    <property type="match status" value="1"/>
</dbReference>
<sequence length="734" mass="81217">MQKNRKRLLWSFGIVFTCLLLTITTSYVYFYTHQKTILQTITAQLSSNISGDVTIGAIDLSPFKNFPSASIVLKDVSIKDSQFASHHIPLLTAKQVFIKIGWATIFSNSVAVDRIRLDHANINVFTLTNGYTNSYLLTKKKHTDLDTSAVAKQSFHLQQLELNDVTLNFSDAVKQKQYGFAVKHLGTVFERLDSSIKVHVNANVFIKGLGFYVPNGLFATNQLLEGKFDVQFNEQQPALSFQNIQVVLSKQPFMFSGKFIFSTIPSFFLEIHSKQIDYNFARSLVTTNLAKAVLMVSVEKPIDINATISGLLNSGDPLVNINWIVTNNVLHNQFIDFKNCSFNGYYTNEVVKNLPKKDPNSKVVATNFSGTWEGFVFAAPQIDITNLAVPNLVCHLTSSVEVTAFNNLLETDAIVAQSGKARLDLNYNGPLENHNSINTAISGKVSLRNASLLYTPKNIVLANCNGDIVFTENDLAVNNLNCDVASNHIIMQGSATNTLKIINAAADKMNIQWRIYSASLNLQPLKRLFSTNLAVKKITQKKPVSIKASQINNVLTNSNITLSFEADNLRYQNFQATNIKATLSLLENKWLLNEISLEHAGGTMTISGSLTTLLDNNINASITLAMANMDVKTVMNSFNNFGLKGITSSNLSGKFYTHMVANATLNNALDIYPKSIAATIFFSLKNGALINYEPIKAIQKFAFKKRDFSNIAFAELEDTVIVKNAAIAIKKNGD</sequence>
<evidence type="ECO:0000313" key="1">
    <source>
        <dbReference type="EMBL" id="MFC4233255.1"/>
    </source>
</evidence>
<dbReference type="RefSeq" id="WP_379015460.1">
    <property type="nucleotide sequence ID" value="NZ_JBHSDC010000029.1"/>
</dbReference>
<dbReference type="InterPro" id="IPR052894">
    <property type="entry name" value="AsmA-related"/>
</dbReference>
<gene>
    <name evidence="1" type="ORF">ACFOW1_15240</name>
</gene>
<keyword evidence="2" id="KW-1185">Reference proteome</keyword>
<organism evidence="1 2">
    <name type="scientific">Parasediminibacterium paludis</name>
    <dbReference type="NCBI Taxonomy" id="908966"/>
    <lineage>
        <taxon>Bacteria</taxon>
        <taxon>Pseudomonadati</taxon>
        <taxon>Bacteroidota</taxon>
        <taxon>Chitinophagia</taxon>
        <taxon>Chitinophagales</taxon>
        <taxon>Chitinophagaceae</taxon>
        <taxon>Parasediminibacterium</taxon>
    </lineage>
</organism>